<dbReference type="Proteomes" id="UP001160390">
    <property type="component" value="Unassembled WGS sequence"/>
</dbReference>
<sequence>MDAGGTLSGSDDRLSSLIPELQEKIIVELDPVSVIAISQTNRTLRNTVDPGEEDTNNLILALELTPEYGGPDVPVDWLGGGTFGGHYNRQFSDPDIETRRWACTTCHRLRSHVWFDNQSVIGLSYQKPDIGTPAAAPKPWVPASMRTDAAMDVPYTDPATHKRHQLFWHILGVDVCNIISGTPDQLTLGLSQAGALGIPDVTALAQQPLQHNTQRRICELIDDEFRALDAELRGDKRRFRTCIECQVRLVHNASRACGCILAPCPPIVKSRPMPFKSPLHRFFPEVATWRPQMPMPWPEYTGINCEAMRALLNLGRQKPDQQFSLRLIRCPECHTWQEQRAFRLIETEMLYDPPTMEYDRHFQRNARREIGVRQLLVLDEDVLCNHCFCKEHGAEDLEDELVETFRTVVNNEIVQARYTLYENWQRYLRFAKDQSDEMVDLIYAHADPEVPRAYTLCEDQPMMTKEELEAVTAGRFYKFAVAASEIMQSNRWVPLVGLRYFIWAAEARHFIERWIYLEGVLARLDAGTDSLSEWALARHGPCLT</sequence>
<evidence type="ECO:0000313" key="1">
    <source>
        <dbReference type="EMBL" id="CAI6044338.1"/>
    </source>
</evidence>
<comment type="caution">
    <text evidence="1">The sequence shown here is derived from an EMBL/GenBank/DDBJ whole genome shotgun (WGS) entry which is preliminary data.</text>
</comment>
<dbReference type="EMBL" id="CABFNP030000582">
    <property type="protein sequence ID" value="CAI6044338.1"/>
    <property type="molecule type" value="Genomic_DNA"/>
</dbReference>
<organism evidence="1 2">
    <name type="scientific">Clonostachys chloroleuca</name>
    <dbReference type="NCBI Taxonomy" id="1926264"/>
    <lineage>
        <taxon>Eukaryota</taxon>
        <taxon>Fungi</taxon>
        <taxon>Dikarya</taxon>
        <taxon>Ascomycota</taxon>
        <taxon>Pezizomycotina</taxon>
        <taxon>Sordariomycetes</taxon>
        <taxon>Hypocreomycetidae</taxon>
        <taxon>Hypocreales</taxon>
        <taxon>Bionectriaceae</taxon>
        <taxon>Clonostachys</taxon>
    </lineage>
</organism>
<gene>
    <name evidence="1" type="ORF">CCHLO57077_00012926</name>
</gene>
<reference evidence="1" key="1">
    <citation type="submission" date="2023-01" db="EMBL/GenBank/DDBJ databases">
        <authorList>
            <person name="Piombo E."/>
        </authorList>
    </citation>
    <scope>NUCLEOTIDE SEQUENCE</scope>
</reference>
<name>A0AA35LRN3_9HYPO</name>
<accession>A0AA35LRN3</accession>
<protein>
    <recommendedName>
        <fullName evidence="3">F-box domain-containing protein</fullName>
    </recommendedName>
</protein>
<proteinExistence type="predicted"/>
<keyword evidence="2" id="KW-1185">Reference proteome</keyword>
<dbReference type="AlphaFoldDB" id="A0AA35LRN3"/>
<evidence type="ECO:0000313" key="2">
    <source>
        <dbReference type="Proteomes" id="UP001160390"/>
    </source>
</evidence>
<evidence type="ECO:0008006" key="3">
    <source>
        <dbReference type="Google" id="ProtNLM"/>
    </source>
</evidence>